<evidence type="ECO:0000256" key="2">
    <source>
        <dbReference type="ARBA" id="ARBA00023004"/>
    </source>
</evidence>
<evidence type="ECO:0000256" key="3">
    <source>
        <dbReference type="PROSITE-ProRule" id="PRU00433"/>
    </source>
</evidence>
<keyword evidence="1 3" id="KW-0479">Metal-binding</keyword>
<name>A0ABW4I5Y2_9SPHN</name>
<keyword evidence="3" id="KW-0349">Heme</keyword>
<dbReference type="InterPro" id="IPR009056">
    <property type="entry name" value="Cyt_c-like_dom"/>
</dbReference>
<evidence type="ECO:0000256" key="4">
    <source>
        <dbReference type="SAM" id="SignalP"/>
    </source>
</evidence>
<proteinExistence type="predicted"/>
<keyword evidence="7" id="KW-1185">Reference proteome</keyword>
<dbReference type="NCBIfam" id="TIGR03806">
    <property type="entry name" value="chp_HNE_0200"/>
    <property type="match status" value="1"/>
</dbReference>
<organism evidence="6 7">
    <name type="scientific">Sphingomonas tabacisoli</name>
    <dbReference type="NCBI Taxonomy" id="2249466"/>
    <lineage>
        <taxon>Bacteria</taxon>
        <taxon>Pseudomonadati</taxon>
        <taxon>Pseudomonadota</taxon>
        <taxon>Alphaproteobacteria</taxon>
        <taxon>Sphingomonadales</taxon>
        <taxon>Sphingomonadaceae</taxon>
        <taxon>Sphingomonas</taxon>
    </lineage>
</organism>
<reference evidence="7" key="1">
    <citation type="journal article" date="2019" name="Int. J. Syst. Evol. Microbiol.">
        <title>The Global Catalogue of Microorganisms (GCM) 10K type strain sequencing project: providing services to taxonomists for standard genome sequencing and annotation.</title>
        <authorList>
            <consortium name="The Broad Institute Genomics Platform"/>
            <consortium name="The Broad Institute Genome Sequencing Center for Infectious Disease"/>
            <person name="Wu L."/>
            <person name="Ma J."/>
        </authorList>
    </citation>
    <scope>NUCLEOTIDE SEQUENCE [LARGE SCALE GENOMIC DNA]</scope>
    <source>
        <strain evidence="7">CGMCC 1.16275</strain>
    </source>
</reference>
<sequence length="319" mass="34145">MKRAAAALAWLLLASAAPPSVDDALIAGDTLPPRLSDFRFFVGGEPNARVHPYTLNTPLFSDYAEKARFIYVPPGKTARAIGEGLIDFPVGSALIKTFGYPGRTLETRVLLHRASGWVALPYVWDGRDALLKRGGTRIDVTVHGQPISYPVPNQNQCKECHQSAGALQPIGPKVRNMAQPLLADLVRAGLLDRAPAGMKLPHWDDTAAPVADRARAYFDVNCGHCHNRAGAASNSGLYLTWEEADPVARGIGKTPVAAGRGSGGLEVAIAPGEPDKSFLLYRMQSTEPGVAMPELGRSMTHTEGVALVRDYIAGMHASH</sequence>
<evidence type="ECO:0000313" key="7">
    <source>
        <dbReference type="Proteomes" id="UP001597115"/>
    </source>
</evidence>
<dbReference type="PROSITE" id="PS51007">
    <property type="entry name" value="CYTC"/>
    <property type="match status" value="1"/>
</dbReference>
<keyword evidence="4" id="KW-0732">Signal</keyword>
<accession>A0ABW4I5Y2</accession>
<dbReference type="Proteomes" id="UP001597115">
    <property type="component" value="Unassembled WGS sequence"/>
</dbReference>
<evidence type="ECO:0000256" key="1">
    <source>
        <dbReference type="ARBA" id="ARBA00022723"/>
    </source>
</evidence>
<protein>
    <submittedName>
        <fullName evidence="6">SO2930 family diheme c-type cytochrome</fullName>
    </submittedName>
</protein>
<gene>
    <name evidence="6" type="ORF">ACFSCW_13935</name>
</gene>
<dbReference type="InterPro" id="IPR022269">
    <property type="entry name" value="SO_2930-like_C"/>
</dbReference>
<evidence type="ECO:0000313" key="6">
    <source>
        <dbReference type="EMBL" id="MFD1612901.1"/>
    </source>
</evidence>
<dbReference type="RefSeq" id="WP_380890458.1">
    <property type="nucleotide sequence ID" value="NZ_JBHUDY010000002.1"/>
</dbReference>
<dbReference type="EMBL" id="JBHUDY010000002">
    <property type="protein sequence ID" value="MFD1612901.1"/>
    <property type="molecule type" value="Genomic_DNA"/>
</dbReference>
<feature type="signal peptide" evidence="4">
    <location>
        <begin position="1"/>
        <end position="19"/>
    </location>
</feature>
<keyword evidence="2 3" id="KW-0408">Iron</keyword>
<feature type="chain" id="PRO_5047502182" evidence="4">
    <location>
        <begin position="20"/>
        <end position="319"/>
    </location>
</feature>
<evidence type="ECO:0000259" key="5">
    <source>
        <dbReference type="PROSITE" id="PS51007"/>
    </source>
</evidence>
<feature type="domain" description="Cytochrome c" evidence="5">
    <location>
        <begin position="139"/>
        <end position="255"/>
    </location>
</feature>
<comment type="caution">
    <text evidence="6">The sequence shown here is derived from an EMBL/GenBank/DDBJ whole genome shotgun (WGS) entry which is preliminary data.</text>
</comment>